<dbReference type="PROSITE" id="PS00420">
    <property type="entry name" value="SRCR_1"/>
    <property type="match status" value="1"/>
</dbReference>
<keyword evidence="10" id="KW-1185">Reference proteome</keyword>
<feature type="chain" id="PRO_5036453520" description="SRCR domain-containing protein" evidence="7">
    <location>
        <begin position="21"/>
        <end position="596"/>
    </location>
</feature>
<comment type="caution">
    <text evidence="5">Lacks conserved residue(s) required for the propagation of feature annotation.</text>
</comment>
<dbReference type="Proteomes" id="UP000005408">
    <property type="component" value="Unassembled WGS sequence"/>
</dbReference>
<evidence type="ECO:0000256" key="6">
    <source>
        <dbReference type="SAM" id="Coils"/>
    </source>
</evidence>
<keyword evidence="2" id="KW-0677">Repeat</keyword>
<dbReference type="FunFam" id="3.10.250.10:FF:000011">
    <property type="entry name" value="Scavenger receptor class A member 5"/>
    <property type="match status" value="1"/>
</dbReference>
<evidence type="ECO:0000256" key="4">
    <source>
        <dbReference type="ARBA" id="ARBA00023180"/>
    </source>
</evidence>
<proteinExistence type="predicted"/>
<evidence type="ECO:0000313" key="10">
    <source>
        <dbReference type="Proteomes" id="UP000005408"/>
    </source>
</evidence>
<dbReference type="InterPro" id="IPR001190">
    <property type="entry name" value="SRCR"/>
</dbReference>
<dbReference type="Gene3D" id="1.10.287.1490">
    <property type="match status" value="1"/>
</dbReference>
<reference evidence="9" key="1">
    <citation type="submission" date="2022-08" db="UniProtKB">
        <authorList>
            <consortium name="EnsemblMetazoa"/>
        </authorList>
    </citation>
    <scope>IDENTIFICATION</scope>
    <source>
        <strain evidence="9">05x7-T-G4-1.051#20</strain>
    </source>
</reference>
<evidence type="ECO:0000259" key="8">
    <source>
        <dbReference type="PROSITE" id="PS50287"/>
    </source>
</evidence>
<feature type="signal peptide" evidence="7">
    <location>
        <begin position="1"/>
        <end position="20"/>
    </location>
</feature>
<dbReference type="GO" id="GO:0016020">
    <property type="term" value="C:membrane"/>
    <property type="evidence" value="ECO:0007669"/>
    <property type="project" value="InterPro"/>
</dbReference>
<dbReference type="FunFam" id="3.10.250.10:FF:000006">
    <property type="entry name" value="neurotrypsin isoform X2"/>
    <property type="match status" value="1"/>
</dbReference>
<sequence>MGFVRFFLLVFLFQAFPVKSFLLNTDKPPLLNSSGPIAGYDANTIAYFFQKVDYLQLQIQQQNKTMETQATMIQQLLNITQQSPSTASLSNDLSILQMYVRRIMDEYHRLSNISDATDLALKINSMANSVRILTTSLTSQSNLINQLENQHQRLEDNLNRIMNLTSGSSSTQSLQNEVSVLELNVQRILEEYHRLTKIANATFLAEKINSMANSLRVVSTSLIFQENKMQQMDTDFKQQTQALNGTLQSQLQFGMNSISSIQQTLTTLFSRVHSNDNKLTSMSSEIQSAKYTLSSLQSTVAQNQRDVTNQISSMSTQNQNKLAALSNDVHSARSSISSLQIALSQNQNLISSLSTQYPSLSGQLSNLLSTLKTNITSLDHRLHNLEVDVITRVRLVGGSHSGEGRIEVLYKNSWGTVCDDHFDDIDAQVVCRQLGYAWTGAIEKQNATYGEGSGNIVLDEVSCRGPETSIASCEHQGYRKQDCHHNEDVGVVCFSVRLVGGSTSKEGRVIVQLGNTEGTVCDDHWDNDDARVVCRMLGYNGTAEAVSSAHFGQGSGQIWMDEINCGGSETSLAKCSFGGFGNHNCFHTEDAGVICH</sequence>
<dbReference type="AlphaFoldDB" id="A0A8W8ME69"/>
<keyword evidence="3 5" id="KW-1015">Disulfide bond</keyword>
<keyword evidence="1 7" id="KW-0732">Signal</keyword>
<dbReference type="InterPro" id="IPR036772">
    <property type="entry name" value="SRCR-like_dom_sf"/>
</dbReference>
<name>A0A8W8ME69_MAGGI</name>
<organism evidence="9 10">
    <name type="scientific">Magallana gigas</name>
    <name type="common">Pacific oyster</name>
    <name type="synonym">Crassostrea gigas</name>
    <dbReference type="NCBI Taxonomy" id="29159"/>
    <lineage>
        <taxon>Eukaryota</taxon>
        <taxon>Metazoa</taxon>
        <taxon>Spiralia</taxon>
        <taxon>Lophotrochozoa</taxon>
        <taxon>Mollusca</taxon>
        <taxon>Bivalvia</taxon>
        <taxon>Autobranchia</taxon>
        <taxon>Pteriomorphia</taxon>
        <taxon>Ostreida</taxon>
        <taxon>Ostreoidea</taxon>
        <taxon>Ostreidae</taxon>
        <taxon>Magallana</taxon>
    </lineage>
</organism>
<protein>
    <recommendedName>
        <fullName evidence="8">SRCR domain-containing protein</fullName>
    </recommendedName>
</protein>
<dbReference type="Pfam" id="PF00530">
    <property type="entry name" value="SRCR"/>
    <property type="match status" value="2"/>
</dbReference>
<dbReference type="SMART" id="SM00202">
    <property type="entry name" value="SR"/>
    <property type="match status" value="2"/>
</dbReference>
<feature type="domain" description="SRCR" evidence="8">
    <location>
        <begin position="496"/>
        <end position="596"/>
    </location>
</feature>
<dbReference type="PANTHER" id="PTHR48071:SF18">
    <property type="entry name" value="DELETED IN MALIGNANT BRAIN TUMORS 1 PROTEIN-RELATED"/>
    <property type="match status" value="1"/>
</dbReference>
<dbReference type="EnsemblMetazoa" id="G33325.1">
    <property type="protein sequence ID" value="G33325.1:cds"/>
    <property type="gene ID" value="G33325"/>
</dbReference>
<evidence type="ECO:0000256" key="3">
    <source>
        <dbReference type="ARBA" id="ARBA00023157"/>
    </source>
</evidence>
<feature type="disulfide bond" evidence="5">
    <location>
        <begin position="534"/>
        <end position="595"/>
    </location>
</feature>
<evidence type="ECO:0000256" key="5">
    <source>
        <dbReference type="PROSITE-ProRule" id="PRU00196"/>
    </source>
</evidence>
<dbReference type="Gene3D" id="3.10.250.10">
    <property type="entry name" value="SRCR-like domain"/>
    <property type="match status" value="2"/>
</dbReference>
<feature type="domain" description="SRCR" evidence="8">
    <location>
        <begin position="393"/>
        <end position="494"/>
    </location>
</feature>
<dbReference type="PROSITE" id="PS50287">
    <property type="entry name" value="SRCR_2"/>
    <property type="match status" value="2"/>
</dbReference>
<dbReference type="SUPFAM" id="SSF56487">
    <property type="entry name" value="SRCR-like"/>
    <property type="match status" value="2"/>
</dbReference>
<dbReference type="PRINTS" id="PR00258">
    <property type="entry name" value="SPERACTRCPTR"/>
</dbReference>
<keyword evidence="6" id="KW-0175">Coiled coil</keyword>
<evidence type="ECO:0000313" key="9">
    <source>
        <dbReference type="EnsemblMetazoa" id="G33325.1:cds"/>
    </source>
</evidence>
<accession>A0A8W8ME69</accession>
<keyword evidence="4" id="KW-0325">Glycoprotein</keyword>
<feature type="coiled-coil region" evidence="6">
    <location>
        <begin position="137"/>
        <end position="191"/>
    </location>
</feature>
<feature type="disulfide bond" evidence="5">
    <location>
        <begin position="565"/>
        <end position="575"/>
    </location>
</feature>
<evidence type="ECO:0000256" key="2">
    <source>
        <dbReference type="ARBA" id="ARBA00022737"/>
    </source>
</evidence>
<feature type="disulfide bond" evidence="5">
    <location>
        <begin position="521"/>
        <end position="585"/>
    </location>
</feature>
<evidence type="ECO:0000256" key="7">
    <source>
        <dbReference type="SAM" id="SignalP"/>
    </source>
</evidence>
<evidence type="ECO:0000256" key="1">
    <source>
        <dbReference type="ARBA" id="ARBA00022729"/>
    </source>
</evidence>
<feature type="disulfide bond" evidence="5">
    <location>
        <begin position="463"/>
        <end position="473"/>
    </location>
</feature>
<dbReference type="PANTHER" id="PTHR48071">
    <property type="entry name" value="SRCR DOMAIN-CONTAINING PROTEIN"/>
    <property type="match status" value="1"/>
</dbReference>